<dbReference type="InterPro" id="IPR001647">
    <property type="entry name" value="HTH_TetR"/>
</dbReference>
<proteinExistence type="predicted"/>
<accession>A0A554VCQ1</accession>
<keyword evidence="5" id="KW-1185">Reference proteome</keyword>
<dbReference type="PANTHER" id="PTHR43479">
    <property type="entry name" value="ACREF/ENVCD OPERON REPRESSOR-RELATED"/>
    <property type="match status" value="1"/>
</dbReference>
<dbReference type="InterPro" id="IPR009057">
    <property type="entry name" value="Homeodomain-like_sf"/>
</dbReference>
<evidence type="ECO:0000313" key="5">
    <source>
        <dbReference type="Proteomes" id="UP000318833"/>
    </source>
</evidence>
<feature type="DNA-binding region" description="H-T-H motif" evidence="2">
    <location>
        <begin position="24"/>
        <end position="43"/>
    </location>
</feature>
<dbReference type="EMBL" id="VLNR01000080">
    <property type="protein sequence ID" value="TSE04501.1"/>
    <property type="molecule type" value="Genomic_DNA"/>
</dbReference>
<protein>
    <submittedName>
        <fullName evidence="4">TetR/AcrR family transcriptional regulator</fullName>
    </submittedName>
</protein>
<keyword evidence="1 2" id="KW-0238">DNA-binding</keyword>
<comment type="caution">
    <text evidence="4">The sequence shown here is derived from an EMBL/GenBank/DDBJ whole genome shotgun (WGS) entry which is preliminary data.</text>
</comment>
<dbReference type="InterPro" id="IPR050624">
    <property type="entry name" value="HTH-type_Tx_Regulator"/>
</dbReference>
<dbReference type="Proteomes" id="UP000318833">
    <property type="component" value="Unassembled WGS sequence"/>
</dbReference>
<dbReference type="PRINTS" id="PR00455">
    <property type="entry name" value="HTHTETR"/>
</dbReference>
<dbReference type="RefSeq" id="WP_109437355.1">
    <property type="nucleotide sequence ID" value="NZ_CANLFO010000004.1"/>
</dbReference>
<name>A0A554VCQ1_9FLAO</name>
<evidence type="ECO:0000313" key="4">
    <source>
        <dbReference type="EMBL" id="TSE04501.1"/>
    </source>
</evidence>
<dbReference type="GO" id="GO:0003677">
    <property type="term" value="F:DNA binding"/>
    <property type="evidence" value="ECO:0007669"/>
    <property type="project" value="UniProtKB-UniRule"/>
</dbReference>
<dbReference type="SUPFAM" id="SSF46689">
    <property type="entry name" value="Homeodomain-like"/>
    <property type="match status" value="1"/>
</dbReference>
<dbReference type="Gene3D" id="1.10.357.10">
    <property type="entry name" value="Tetracycline Repressor, domain 2"/>
    <property type="match status" value="1"/>
</dbReference>
<organism evidence="4 5">
    <name type="scientific">Aquimarina algiphila</name>
    <dbReference type="NCBI Taxonomy" id="2047982"/>
    <lineage>
        <taxon>Bacteria</taxon>
        <taxon>Pseudomonadati</taxon>
        <taxon>Bacteroidota</taxon>
        <taxon>Flavobacteriia</taxon>
        <taxon>Flavobacteriales</taxon>
        <taxon>Flavobacteriaceae</taxon>
        <taxon>Aquimarina</taxon>
    </lineage>
</organism>
<gene>
    <name evidence="4" type="ORF">FOF46_26200</name>
</gene>
<feature type="domain" description="HTH tetR-type" evidence="3">
    <location>
        <begin position="1"/>
        <end position="61"/>
    </location>
</feature>
<evidence type="ECO:0000256" key="2">
    <source>
        <dbReference type="PROSITE-ProRule" id="PRU00335"/>
    </source>
</evidence>
<dbReference type="OrthoDB" id="6430772at2"/>
<dbReference type="PROSITE" id="PS50977">
    <property type="entry name" value="HTH_TETR_2"/>
    <property type="match status" value="1"/>
</dbReference>
<sequence length="183" mass="21002">MSKKDIILISALQLLAEKGVHNTPMSAIAKAAGTGMGTIYNYFPNKNILINEIYVDIKQKEKSVYLSFDQNQPIKTQFEGYFTSIIDFFIENPIYFLFMEQLQASPIITEESKKKGLISVDPVVQLLIKGKQERVIKDIEINELFLFIGGAVLSYLRWYFLQKDTTEISCLNQTKMVWDAIKE</sequence>
<evidence type="ECO:0000256" key="1">
    <source>
        <dbReference type="ARBA" id="ARBA00023125"/>
    </source>
</evidence>
<reference evidence="4 5" key="1">
    <citation type="submission" date="2019-07" db="EMBL/GenBank/DDBJ databases">
        <title>The draft genome sequence of Aquimarina algiphila M91.</title>
        <authorList>
            <person name="Meng X."/>
        </authorList>
    </citation>
    <scope>NUCLEOTIDE SEQUENCE [LARGE SCALE GENOMIC DNA]</scope>
    <source>
        <strain evidence="4 5">M91</strain>
    </source>
</reference>
<dbReference type="Pfam" id="PF00440">
    <property type="entry name" value="TetR_N"/>
    <property type="match status" value="1"/>
</dbReference>
<dbReference type="PANTHER" id="PTHR43479:SF11">
    <property type="entry name" value="ACREF_ENVCD OPERON REPRESSOR-RELATED"/>
    <property type="match status" value="1"/>
</dbReference>
<evidence type="ECO:0000259" key="3">
    <source>
        <dbReference type="PROSITE" id="PS50977"/>
    </source>
</evidence>
<dbReference type="AlphaFoldDB" id="A0A554VCQ1"/>